<comment type="caution">
    <text evidence="8">The sequence shown here is derived from an EMBL/GenBank/DDBJ whole genome shotgun (WGS) entry which is preliminary data.</text>
</comment>
<dbReference type="Proteomes" id="UP000475214">
    <property type="component" value="Unassembled WGS sequence"/>
</dbReference>
<comment type="subcellular location">
    <subcellularLocation>
        <location evidence="5">Cell membrane</location>
        <topology evidence="5">Multi-pass membrane protein</topology>
    </subcellularLocation>
    <subcellularLocation>
        <location evidence="1">Membrane</location>
        <topology evidence="1">Multi-pass membrane protein</topology>
    </subcellularLocation>
</comment>
<feature type="transmembrane region" description="Helical" evidence="5">
    <location>
        <begin position="48"/>
        <end position="67"/>
    </location>
</feature>
<feature type="transmembrane region" description="Helical" evidence="5">
    <location>
        <begin position="192"/>
        <end position="211"/>
    </location>
</feature>
<dbReference type="InterPro" id="IPR013525">
    <property type="entry name" value="ABC2_TM"/>
</dbReference>
<dbReference type="InterPro" id="IPR052902">
    <property type="entry name" value="ABC-2_transporter"/>
</dbReference>
<comment type="similarity">
    <text evidence="5">Belongs to the ABC-2 integral membrane protein family.</text>
</comment>
<keyword evidence="4 5" id="KW-0472">Membrane</keyword>
<feature type="transmembrane region" description="Helical" evidence="5">
    <location>
        <begin position="126"/>
        <end position="153"/>
    </location>
</feature>
<evidence type="ECO:0000256" key="6">
    <source>
        <dbReference type="SAM" id="MobiDB-lite"/>
    </source>
</evidence>
<accession>A0A6L9S3P3</accession>
<keyword evidence="5" id="KW-1003">Cell membrane</keyword>
<keyword evidence="3 5" id="KW-1133">Transmembrane helix</keyword>
<evidence type="ECO:0000313" key="9">
    <source>
        <dbReference type="Proteomes" id="UP000475214"/>
    </source>
</evidence>
<dbReference type="InterPro" id="IPR047817">
    <property type="entry name" value="ABC2_TM_bact-type"/>
</dbReference>
<dbReference type="EMBL" id="JAAGOA010000001">
    <property type="protein sequence ID" value="NED98589.1"/>
    <property type="molecule type" value="Genomic_DNA"/>
</dbReference>
<feature type="transmembrane region" description="Helical" evidence="5">
    <location>
        <begin position="259"/>
        <end position="277"/>
    </location>
</feature>
<evidence type="ECO:0000256" key="1">
    <source>
        <dbReference type="ARBA" id="ARBA00004141"/>
    </source>
</evidence>
<dbReference type="GO" id="GO:0005886">
    <property type="term" value="C:plasma membrane"/>
    <property type="evidence" value="ECO:0007669"/>
    <property type="project" value="UniProtKB-SubCell"/>
</dbReference>
<proteinExistence type="inferred from homology"/>
<dbReference type="AlphaFoldDB" id="A0A6L9S3P3"/>
<dbReference type="Pfam" id="PF01061">
    <property type="entry name" value="ABC2_membrane"/>
    <property type="match status" value="1"/>
</dbReference>
<evidence type="ECO:0000259" key="7">
    <source>
        <dbReference type="PROSITE" id="PS51012"/>
    </source>
</evidence>
<evidence type="ECO:0000256" key="5">
    <source>
        <dbReference type="RuleBase" id="RU361157"/>
    </source>
</evidence>
<keyword evidence="5" id="KW-0813">Transport</keyword>
<name>A0A6L9S3P3_9ACTN</name>
<dbReference type="PANTHER" id="PTHR43027">
    <property type="entry name" value="DOXORUBICIN RESISTANCE ABC TRANSPORTER PERMEASE PROTEIN DRRC-RELATED"/>
    <property type="match status" value="1"/>
</dbReference>
<dbReference type="GO" id="GO:0140359">
    <property type="term" value="F:ABC-type transporter activity"/>
    <property type="evidence" value="ECO:0007669"/>
    <property type="project" value="InterPro"/>
</dbReference>
<organism evidence="8 9">
    <name type="scientific">Phytoactinopolyspora halotolerans</name>
    <dbReference type="NCBI Taxonomy" id="1981512"/>
    <lineage>
        <taxon>Bacteria</taxon>
        <taxon>Bacillati</taxon>
        <taxon>Actinomycetota</taxon>
        <taxon>Actinomycetes</taxon>
        <taxon>Jiangellales</taxon>
        <taxon>Jiangellaceae</taxon>
        <taxon>Phytoactinopolyspora</taxon>
    </lineage>
</organism>
<feature type="region of interest" description="Disordered" evidence="6">
    <location>
        <begin position="1"/>
        <end position="21"/>
    </location>
</feature>
<feature type="domain" description="ABC transmembrane type-2" evidence="7">
    <location>
        <begin position="49"/>
        <end position="280"/>
    </location>
</feature>
<dbReference type="PROSITE" id="PS51012">
    <property type="entry name" value="ABC_TM2"/>
    <property type="match status" value="1"/>
</dbReference>
<evidence type="ECO:0000256" key="2">
    <source>
        <dbReference type="ARBA" id="ARBA00022692"/>
    </source>
</evidence>
<protein>
    <recommendedName>
        <fullName evidence="5">Transport permease protein</fullName>
    </recommendedName>
</protein>
<keyword evidence="9" id="KW-1185">Reference proteome</keyword>
<evidence type="ECO:0000256" key="3">
    <source>
        <dbReference type="ARBA" id="ARBA00022989"/>
    </source>
</evidence>
<feature type="transmembrane region" description="Helical" evidence="5">
    <location>
        <begin position="79"/>
        <end position="105"/>
    </location>
</feature>
<evidence type="ECO:0000256" key="4">
    <source>
        <dbReference type="ARBA" id="ARBA00023136"/>
    </source>
</evidence>
<evidence type="ECO:0000313" key="8">
    <source>
        <dbReference type="EMBL" id="NED98589.1"/>
    </source>
</evidence>
<dbReference type="RefSeq" id="WP_163730997.1">
    <property type="nucleotide sequence ID" value="NZ_JAAGOA010000001.1"/>
</dbReference>
<reference evidence="8 9" key="1">
    <citation type="submission" date="2020-02" db="EMBL/GenBank/DDBJ databases">
        <authorList>
            <person name="Li X.-J."/>
            <person name="Han X.-M."/>
        </authorList>
    </citation>
    <scope>NUCLEOTIDE SEQUENCE [LARGE SCALE GENOMIC DNA]</scope>
    <source>
        <strain evidence="8 9">CCTCC AB 2017055</strain>
    </source>
</reference>
<sequence length="287" mass="30467">MTTPNQSHTPTSTPTPSPSSSAFAAVRAAGRRIRAMSRAEVRLLTRNTMAMVTALAMPALLVVFTYATSDDAVGERMELGSFITVAMTGFVLLFVVYYNLVSSYVARREELVLKRLRTSEATDFEILAGTAVPALLIGMVQVILVAVASAALLDLGVPVNPILVVVGVLGGAAVFVLLAAASTAFTRTVESAQVSTLPLVLVSMVLSGMMVPLDTYPDMLGDAARLLPLTPVVELIQLGLEGTDGTAAAADFTGTFSEALAPSAVLLVWIYLGVYAVRRWFRWEPRT</sequence>
<gene>
    <name evidence="8" type="ORF">G1H10_00215</name>
</gene>
<keyword evidence="2 5" id="KW-0812">Transmembrane</keyword>
<dbReference type="PANTHER" id="PTHR43027:SF2">
    <property type="entry name" value="TRANSPORT PERMEASE PROTEIN"/>
    <property type="match status" value="1"/>
</dbReference>
<feature type="transmembrane region" description="Helical" evidence="5">
    <location>
        <begin position="159"/>
        <end position="180"/>
    </location>
</feature>